<dbReference type="OrthoDB" id="9768323at2"/>
<keyword evidence="5" id="KW-1185">Reference proteome</keyword>
<dbReference type="RefSeq" id="WP_149485154.1">
    <property type="nucleotide sequence ID" value="NZ_CP036150.1"/>
</dbReference>
<organism evidence="4 5">
    <name type="scientific">Oceanispirochaeta crateris</name>
    <dbReference type="NCBI Taxonomy" id="2518645"/>
    <lineage>
        <taxon>Bacteria</taxon>
        <taxon>Pseudomonadati</taxon>
        <taxon>Spirochaetota</taxon>
        <taxon>Spirochaetia</taxon>
        <taxon>Spirochaetales</taxon>
        <taxon>Spirochaetaceae</taxon>
        <taxon>Oceanispirochaeta</taxon>
    </lineage>
</organism>
<reference evidence="4 5" key="1">
    <citation type="submission" date="2019-02" db="EMBL/GenBank/DDBJ databases">
        <title>Complete Genome Sequence and Methylome Analysis of free living Spirochaetas.</title>
        <authorList>
            <person name="Fomenkov A."/>
            <person name="Dubinina G."/>
            <person name="Leshcheva N."/>
            <person name="Mikheeva N."/>
            <person name="Grabovich M."/>
            <person name="Vincze T."/>
            <person name="Roberts R.J."/>
        </authorList>
    </citation>
    <scope>NUCLEOTIDE SEQUENCE [LARGE SCALE GENOMIC DNA]</scope>
    <source>
        <strain evidence="4 5">K2</strain>
    </source>
</reference>
<dbReference type="Proteomes" id="UP000324209">
    <property type="component" value="Chromosome"/>
</dbReference>
<dbReference type="InterPro" id="IPR008040">
    <property type="entry name" value="Hydant_A_N"/>
</dbReference>
<evidence type="ECO:0000313" key="4">
    <source>
        <dbReference type="EMBL" id="QEN07072.1"/>
    </source>
</evidence>
<feature type="domain" description="DUF1638" evidence="3">
    <location>
        <begin position="31"/>
        <end position="214"/>
    </location>
</feature>
<dbReference type="InterPro" id="IPR012437">
    <property type="entry name" value="DUF1638"/>
</dbReference>
<dbReference type="GO" id="GO:0017168">
    <property type="term" value="F:5-oxoprolinase (ATP-hydrolyzing) activity"/>
    <property type="evidence" value="ECO:0007669"/>
    <property type="project" value="TreeGrafter"/>
</dbReference>
<dbReference type="AlphaFoldDB" id="A0A5C1QLN6"/>
<feature type="domain" description="Hydantoinase/oxoprolinase N-terminal" evidence="2">
    <location>
        <begin position="285"/>
        <end position="441"/>
    </location>
</feature>
<evidence type="ECO:0000259" key="2">
    <source>
        <dbReference type="Pfam" id="PF05378"/>
    </source>
</evidence>
<dbReference type="GO" id="GO:0006749">
    <property type="term" value="P:glutathione metabolic process"/>
    <property type="evidence" value="ECO:0007669"/>
    <property type="project" value="TreeGrafter"/>
</dbReference>
<name>A0A5C1QLN6_9SPIO</name>
<dbReference type="KEGG" id="ock:EXM22_03375"/>
<dbReference type="Pfam" id="PF01968">
    <property type="entry name" value="Hydantoinase_A"/>
    <property type="match status" value="1"/>
</dbReference>
<dbReference type="SUPFAM" id="SSF53067">
    <property type="entry name" value="Actin-like ATPase domain"/>
    <property type="match status" value="1"/>
</dbReference>
<dbReference type="EMBL" id="CP036150">
    <property type="protein sequence ID" value="QEN07072.1"/>
    <property type="molecule type" value="Genomic_DNA"/>
</dbReference>
<accession>A0A5C1QLN6</accession>
<gene>
    <name evidence="4" type="ORF">EXM22_03375</name>
</gene>
<dbReference type="InterPro" id="IPR045079">
    <property type="entry name" value="Oxoprolinase-like"/>
</dbReference>
<sequence length="924" mass="101284">MRTYCIACAVFRKDLEQIIPTLPDKPFVLYLEGGLHTEPDLLRKELQIAIDNVPDDYDRIVLMYGVCGKGIVGLKSSRHTMVIPRVHDCISLFLGGTKEYRKQFSHKPGTYYISPGWYEEQVQPRGKAKRNPAQIPGEYADTLDKNVLKERFGEDNSEAVSHFFDAWKKNYTRAVFIDTGCGDKQKYADYARSMAKENGWEYTKLKGSHNLILQCFSPHPNKGEDEVLVVPPAREIIFDSPSGLIHFASPEADRLKGSHRIIVKNHIEESASKNQTPESKSKLGLGIDAGGTFTDAVLYDFDSQKILGRSKALTTKWKYSEGIMNAVCQLPGEYLKKVDLVSLSTTLVTNAIVESNTYPVGLFLMPLGNTLPDTLSHTPTAVIKGRMTIEGTITENIDPEEIERLSHKMIDDQGVQAFAVSGYGGSINPHLELQVKSLLRKCTGLDVCCGHELSGTLNFYVRAHTATLNAGVIPIMVEFLDEMKTALARAGVQAPCLVVKGDGSVMTGSYASEFPVQTALSGPAASMAGAKFLTGLKDALVVDVGGTTSDIGFLEQGEVAVCEEGASIASRRTHIKAVNMLTTGLGGDSALVFERQQWTIGPGRITPFCWLSAQFDLRESLDRAEKISGSDESSLPLQWLYKTEKKPDFPLTRQELSLMDLLEKGPALISEISRELSQGVWKLLKTERLEKAYCIQRAGLTPTDLYHLMGLLKLWPAEEIGRYFGLILRLQNESSGAVIKMLLHQISRQLGFAILEKIFPEASVSPEIYNLILERGNESLSLIPDLKTSVIGLGAPAALMLNEAVVLLGGELIVPENGDVANALGAITSEVKVSSSASILPTSEGNFRIIGLESFADFESLEEAEELCLESLADKTRRIGRKAGTSQKRVTIHIDDKTALSSSGDILFLERSFVSSLKGAPDLI</sequence>
<dbReference type="PANTHER" id="PTHR11365:SF2">
    <property type="entry name" value="5-OXOPROLINASE"/>
    <property type="match status" value="1"/>
</dbReference>
<dbReference type="Pfam" id="PF05378">
    <property type="entry name" value="Hydant_A_N"/>
    <property type="match status" value="1"/>
</dbReference>
<evidence type="ECO:0000259" key="1">
    <source>
        <dbReference type="Pfam" id="PF01968"/>
    </source>
</evidence>
<protein>
    <submittedName>
        <fullName evidence="4">DUF1638 domain-containing protein</fullName>
    </submittedName>
</protein>
<dbReference type="PANTHER" id="PTHR11365">
    <property type="entry name" value="5-OXOPROLINASE RELATED"/>
    <property type="match status" value="1"/>
</dbReference>
<feature type="domain" description="Hydantoinase A/oxoprolinase" evidence="1">
    <location>
        <begin position="462"/>
        <end position="603"/>
    </location>
</feature>
<evidence type="ECO:0000259" key="3">
    <source>
        <dbReference type="Pfam" id="PF07796"/>
    </source>
</evidence>
<dbReference type="Pfam" id="PF07796">
    <property type="entry name" value="DUF1638"/>
    <property type="match status" value="1"/>
</dbReference>
<dbReference type="GO" id="GO:0005829">
    <property type="term" value="C:cytosol"/>
    <property type="evidence" value="ECO:0007669"/>
    <property type="project" value="TreeGrafter"/>
</dbReference>
<dbReference type="InterPro" id="IPR043129">
    <property type="entry name" value="ATPase_NBD"/>
</dbReference>
<proteinExistence type="predicted"/>
<evidence type="ECO:0000313" key="5">
    <source>
        <dbReference type="Proteomes" id="UP000324209"/>
    </source>
</evidence>
<dbReference type="InterPro" id="IPR002821">
    <property type="entry name" value="Hydantoinase_A"/>
</dbReference>